<dbReference type="SUPFAM" id="SSF88713">
    <property type="entry name" value="Glycoside hydrolase/deacetylase"/>
    <property type="match status" value="1"/>
</dbReference>
<evidence type="ECO:0000313" key="2">
    <source>
        <dbReference type="Proteomes" id="UP001056535"/>
    </source>
</evidence>
<gene>
    <name evidence="1" type="ORF">NF557_08045</name>
</gene>
<dbReference type="NCBIfam" id="NF003814">
    <property type="entry name" value="PRK05406.1-3"/>
    <property type="match status" value="1"/>
</dbReference>
<dbReference type="CDD" id="cd10787">
    <property type="entry name" value="LamB_YcsF_like"/>
    <property type="match status" value="1"/>
</dbReference>
<dbReference type="Proteomes" id="UP001056535">
    <property type="component" value="Chromosome"/>
</dbReference>
<evidence type="ECO:0000313" key="1">
    <source>
        <dbReference type="EMBL" id="USQ77829.1"/>
    </source>
</evidence>
<dbReference type="RefSeq" id="WP_252623524.1">
    <property type="nucleotide sequence ID" value="NZ_CP099490.1"/>
</dbReference>
<dbReference type="Gene3D" id="3.20.20.370">
    <property type="entry name" value="Glycoside hydrolase/deacetylase"/>
    <property type="match status" value="1"/>
</dbReference>
<dbReference type="InterPro" id="IPR011330">
    <property type="entry name" value="Glyco_hydro/deAcase_b/a-brl"/>
</dbReference>
<dbReference type="PANTHER" id="PTHR30292">
    <property type="entry name" value="UNCHARACTERIZED PROTEIN YBGL-RELATED"/>
    <property type="match status" value="1"/>
</dbReference>
<organism evidence="1 2">
    <name type="scientific">Ornithinimicrobium cryptoxanthini</name>
    <dbReference type="NCBI Taxonomy" id="2934161"/>
    <lineage>
        <taxon>Bacteria</taxon>
        <taxon>Bacillati</taxon>
        <taxon>Actinomycetota</taxon>
        <taxon>Actinomycetes</taxon>
        <taxon>Micrococcales</taxon>
        <taxon>Ornithinimicrobiaceae</taxon>
        <taxon>Ornithinimicrobium</taxon>
    </lineage>
</organism>
<name>A0ABY4YM70_9MICO</name>
<proteinExistence type="predicted"/>
<dbReference type="PANTHER" id="PTHR30292:SF0">
    <property type="entry name" value="5-OXOPROLINASE SUBUNIT A"/>
    <property type="match status" value="1"/>
</dbReference>
<accession>A0ABY4YM70</accession>
<dbReference type="EMBL" id="CP099490">
    <property type="protein sequence ID" value="USQ77829.1"/>
    <property type="molecule type" value="Genomic_DNA"/>
</dbReference>
<dbReference type="Pfam" id="PF03746">
    <property type="entry name" value="LamB_YcsF"/>
    <property type="match status" value="1"/>
</dbReference>
<sequence>MSEDVRRVALTTDIGEGFGIWRLGDDEALMKIVTAANVACGFHGGDPRIMRATCEMAAENAVAIGAQVSYRDLAGFGRRFVDADVDELIDDLLYQMGALDIFARLAGSSVSYVRAHGALYNAAATHKGHARAIVEATRLFDPSLPILCQDGTATWTIAQESGIRVVAEAFVDRAYTADGLLLPRTQPNALVTDPDEAAQRAVRMVTHGRITAQSGEEFPISAQALLVHSDTPGAVEVARRTRKALQKAGIQLSAQL</sequence>
<dbReference type="NCBIfam" id="NF003816">
    <property type="entry name" value="PRK05406.1-5"/>
    <property type="match status" value="1"/>
</dbReference>
<dbReference type="InterPro" id="IPR005501">
    <property type="entry name" value="LamB/YcsF/PxpA-like"/>
</dbReference>
<protein>
    <submittedName>
        <fullName evidence="1">LamB/YcsF family protein</fullName>
    </submittedName>
</protein>
<keyword evidence="2" id="KW-1185">Reference proteome</keyword>
<reference evidence="1" key="1">
    <citation type="submission" date="2022-06" db="EMBL/GenBank/DDBJ databases">
        <title>Ornithinimicrobium JY.X270.</title>
        <authorList>
            <person name="Huang Y."/>
        </authorList>
    </citation>
    <scope>NUCLEOTIDE SEQUENCE</scope>
    <source>
        <strain evidence="1">JY.X270</strain>
    </source>
</reference>